<dbReference type="Proteomes" id="UP001165060">
    <property type="component" value="Unassembled WGS sequence"/>
</dbReference>
<dbReference type="InterPro" id="IPR027267">
    <property type="entry name" value="AH/BAR_dom_sf"/>
</dbReference>
<dbReference type="InterPro" id="IPR011993">
    <property type="entry name" value="PH-like_dom_sf"/>
</dbReference>
<evidence type="ECO:0000256" key="1">
    <source>
        <dbReference type="SAM" id="MobiDB-lite"/>
    </source>
</evidence>
<reference evidence="2 3" key="1">
    <citation type="journal article" date="2023" name="Commun. Biol.">
        <title>Genome analysis of Parmales, the sister group of diatoms, reveals the evolutionary specialization of diatoms from phago-mixotrophs to photoautotrophs.</title>
        <authorList>
            <person name="Ban H."/>
            <person name="Sato S."/>
            <person name="Yoshikawa S."/>
            <person name="Yamada K."/>
            <person name="Nakamura Y."/>
            <person name="Ichinomiya M."/>
            <person name="Sato N."/>
            <person name="Blanc-Mathieu R."/>
            <person name="Endo H."/>
            <person name="Kuwata A."/>
            <person name="Ogata H."/>
        </authorList>
    </citation>
    <scope>NUCLEOTIDE SEQUENCE [LARGE SCALE GENOMIC DNA]</scope>
</reference>
<accession>A0ABQ6MLD0</accession>
<evidence type="ECO:0008006" key="4">
    <source>
        <dbReference type="Google" id="ProtNLM"/>
    </source>
</evidence>
<feature type="region of interest" description="Disordered" evidence="1">
    <location>
        <begin position="384"/>
        <end position="416"/>
    </location>
</feature>
<protein>
    <recommendedName>
        <fullName evidence="4">PH domain-containing protein</fullName>
    </recommendedName>
</protein>
<keyword evidence="3" id="KW-1185">Reference proteome</keyword>
<name>A0ABQ6MLD0_9STRA</name>
<feature type="region of interest" description="Disordered" evidence="1">
    <location>
        <begin position="109"/>
        <end position="147"/>
    </location>
</feature>
<dbReference type="SUPFAM" id="SSF103657">
    <property type="entry name" value="BAR/IMD domain-like"/>
    <property type="match status" value="1"/>
</dbReference>
<dbReference type="EMBL" id="BRYB01001535">
    <property type="protein sequence ID" value="GMI27970.1"/>
    <property type="molecule type" value="Genomic_DNA"/>
</dbReference>
<comment type="caution">
    <text evidence="2">The sequence shown here is derived from an EMBL/GenBank/DDBJ whole genome shotgun (WGS) entry which is preliminary data.</text>
</comment>
<proteinExistence type="predicted"/>
<organism evidence="2 3">
    <name type="scientific">Tetraparma gracilis</name>
    <dbReference type="NCBI Taxonomy" id="2962635"/>
    <lineage>
        <taxon>Eukaryota</taxon>
        <taxon>Sar</taxon>
        <taxon>Stramenopiles</taxon>
        <taxon>Ochrophyta</taxon>
        <taxon>Bolidophyceae</taxon>
        <taxon>Parmales</taxon>
        <taxon>Triparmaceae</taxon>
        <taxon>Tetraparma</taxon>
    </lineage>
</organism>
<dbReference type="Gene3D" id="1.20.1270.60">
    <property type="entry name" value="Arfaptin homology (AH) domain/BAR domain"/>
    <property type="match status" value="1"/>
</dbReference>
<evidence type="ECO:0000313" key="3">
    <source>
        <dbReference type="Proteomes" id="UP001165060"/>
    </source>
</evidence>
<dbReference type="Gene3D" id="2.30.29.30">
    <property type="entry name" value="Pleckstrin-homology domain (PH domain)/Phosphotyrosine-binding domain (PTB)"/>
    <property type="match status" value="1"/>
</dbReference>
<evidence type="ECO:0000313" key="2">
    <source>
        <dbReference type="EMBL" id="GMI27970.1"/>
    </source>
</evidence>
<sequence length="580" mass="63358">MPTTLDSAEGAADAAAALAACPTSGSAEAKHKLGSAERAGAFSKKKSYEQARRSHHNAQFSSSELYWRSARNLLNNSVLETDRAREIVEARAHIDRVYAEQMEAVSRGDVDEANKPIVAGDKTSKKKKKKLTEDQSKNATGGNGGALRMGADGLLESRVSSDVGLLSSLVISHADVAARYNENVAVLTNEIMPELNELCKTLAESVEKIEGVGDALVFECEAAENKVQEAWLQYEDAAGRALNGSNAQIGVPVVANDQTLVENSYDVWLFEMKYVLAVVLQQKSFRQCSDGLGVVFKQMKELEYNRRIRLRDLMIKFMQRQEQLWVALPALSAPTMQKLEDTPIDRETVDAEIGKAIRAEASNIQVQETTVDMRKKMSISGGEVMKLDDAGEGGAGGGGRKKSSAPPVAPAPEELQSPLSSEFLGKCKVIEKRKDGMMGGWRSCLAIITADNFLHLFDLPSSLKIQAGSAPEVAFQNLIPAVEVPVVDFEGKAKVKKLDKWQDVQRNWHSVLSPTESIVLPNCRVDFSPKVGDQCFDVVETTFNTGASKMFSKTSSRKFTLRAVNQPEAVDWIVSLSSQR</sequence>
<gene>
    <name evidence="2" type="ORF">TeGR_g9631</name>
</gene>